<evidence type="ECO:0000256" key="8">
    <source>
        <dbReference type="ARBA" id="ARBA00037937"/>
    </source>
</evidence>
<protein>
    <submittedName>
        <fullName evidence="11">Histidine kinase</fullName>
    </submittedName>
</protein>
<dbReference type="GO" id="GO:0016301">
    <property type="term" value="F:kinase activity"/>
    <property type="evidence" value="ECO:0007669"/>
    <property type="project" value="UniProtKB-KW"/>
</dbReference>
<keyword evidence="11" id="KW-0808">Transferase</keyword>
<evidence type="ECO:0000313" key="12">
    <source>
        <dbReference type="Proteomes" id="UP000094025"/>
    </source>
</evidence>
<evidence type="ECO:0000313" key="11">
    <source>
        <dbReference type="EMBL" id="OAP42604.1"/>
    </source>
</evidence>
<evidence type="ECO:0000256" key="10">
    <source>
        <dbReference type="SAM" id="Phobius"/>
    </source>
</evidence>
<dbReference type="Pfam" id="PF04347">
    <property type="entry name" value="FliO"/>
    <property type="match status" value="1"/>
</dbReference>
<feature type="region of interest" description="Disordered" evidence="9">
    <location>
        <begin position="290"/>
        <end position="343"/>
    </location>
</feature>
<dbReference type="GO" id="GO:0005886">
    <property type="term" value="C:plasma membrane"/>
    <property type="evidence" value="ECO:0007669"/>
    <property type="project" value="UniProtKB-SubCell"/>
</dbReference>
<keyword evidence="4 10" id="KW-0812">Transmembrane</keyword>
<keyword evidence="12" id="KW-1185">Reference proteome</keyword>
<name>A0A178Y5J0_9HYPH</name>
<keyword evidence="11" id="KW-0418">Kinase</keyword>
<gene>
    <name evidence="11" type="ORF">AU381_15610</name>
</gene>
<keyword evidence="6 10" id="KW-0472">Membrane</keyword>
<dbReference type="GO" id="GO:0009425">
    <property type="term" value="C:bacterial-type flagellum basal body"/>
    <property type="evidence" value="ECO:0007669"/>
    <property type="project" value="UniProtKB-SubCell"/>
</dbReference>
<dbReference type="InterPro" id="IPR052205">
    <property type="entry name" value="FliO/MopB"/>
</dbReference>
<evidence type="ECO:0000256" key="1">
    <source>
        <dbReference type="ARBA" id="ARBA00004117"/>
    </source>
</evidence>
<evidence type="ECO:0000256" key="4">
    <source>
        <dbReference type="ARBA" id="ARBA00022692"/>
    </source>
</evidence>
<feature type="transmembrane region" description="Helical" evidence="10">
    <location>
        <begin position="12"/>
        <end position="34"/>
    </location>
</feature>
<dbReference type="Proteomes" id="UP000094025">
    <property type="component" value="Unassembled WGS sequence"/>
</dbReference>
<evidence type="ECO:0000256" key="2">
    <source>
        <dbReference type="ARBA" id="ARBA00004236"/>
    </source>
</evidence>
<proteinExistence type="inferred from homology"/>
<feature type="compositionally biased region" description="Pro residues" evidence="9">
    <location>
        <begin position="237"/>
        <end position="249"/>
    </location>
</feature>
<dbReference type="InterPro" id="IPR022781">
    <property type="entry name" value="Flagellar_biosynth_FliO"/>
</dbReference>
<sequence length="343" mass="36696">MMETLVGDNGSRFIIAAGAVAIGLLCLVAVLWIMRNRPSSPFVRGGKNRQPRLAVLDAAAVDTRRRLVLVRRDDVEHLIMIGGPTDIVIESRIVPDDAAAAAAPVAATAERQVTKSPAAPEHSAPAPQPVSAHAPAETAKIEPIRPVGSDEPPRAVPVREPEPAPKPEATVQRRPMPVEPPPRPEPVVRTSPSAPAVLPVSAAVSPQDALRAARERILPMTQPSRDERFPQPVSETPEPPRPVQLPPVSRPAEPVAVESPATIERPVAVDKAADFERFLDAEISGDLQRLSSTVAPKPEARPTAAAARQEPVLGPPLEDDRKEESIEEEMSRMLADISAGRKP</sequence>
<evidence type="ECO:0000256" key="5">
    <source>
        <dbReference type="ARBA" id="ARBA00022989"/>
    </source>
</evidence>
<feature type="compositionally biased region" description="Basic and acidic residues" evidence="9">
    <location>
        <begin position="151"/>
        <end position="165"/>
    </location>
</feature>
<keyword evidence="3" id="KW-1003">Cell membrane</keyword>
<dbReference type="OrthoDB" id="8456606at2"/>
<keyword evidence="5 10" id="KW-1133">Transmembrane helix</keyword>
<comment type="caution">
    <text evidence="11">The sequence shown here is derived from an EMBL/GenBank/DDBJ whole genome shotgun (WGS) entry which is preliminary data.</text>
</comment>
<organism evidence="11 12">
    <name type="scientific">Sinorhizobium glycinis</name>
    <dbReference type="NCBI Taxonomy" id="1472378"/>
    <lineage>
        <taxon>Bacteria</taxon>
        <taxon>Pseudomonadati</taxon>
        <taxon>Pseudomonadota</taxon>
        <taxon>Alphaproteobacteria</taxon>
        <taxon>Hyphomicrobiales</taxon>
        <taxon>Rhizobiaceae</taxon>
        <taxon>Sinorhizobium/Ensifer group</taxon>
        <taxon>Sinorhizobium</taxon>
    </lineage>
</organism>
<feature type="compositionally biased region" description="Low complexity" evidence="9">
    <location>
        <begin position="187"/>
        <end position="206"/>
    </location>
</feature>
<reference evidence="11 12" key="1">
    <citation type="journal article" date="2016" name="Int. J. Syst. Evol. Microbiol.">
        <title>Ensifer glycinis sp. nov., an novel rhizobial species associated with Glycine spp.</title>
        <authorList>
            <person name="Yan H."/>
            <person name="Yan J."/>
            <person name="Sui X.H."/>
            <person name="Wang E.T."/>
            <person name="Chen W.X."/>
            <person name="Zhang X.X."/>
            <person name="Chen W.F."/>
        </authorList>
    </citation>
    <scope>NUCLEOTIDE SEQUENCE [LARGE SCALE GENOMIC DNA]</scope>
    <source>
        <strain evidence="11 12">CCBAU 23380</strain>
    </source>
</reference>
<evidence type="ECO:0000256" key="3">
    <source>
        <dbReference type="ARBA" id="ARBA00022475"/>
    </source>
</evidence>
<comment type="similarity">
    <text evidence="8">Belongs to the FliO/MopB family.</text>
</comment>
<evidence type="ECO:0000256" key="9">
    <source>
        <dbReference type="SAM" id="MobiDB-lite"/>
    </source>
</evidence>
<dbReference type="STRING" id="1472378.AU381_15610"/>
<comment type="subcellular location">
    <subcellularLocation>
        <location evidence="1">Bacterial flagellum basal body</location>
    </subcellularLocation>
    <subcellularLocation>
        <location evidence="2">Cell membrane</location>
    </subcellularLocation>
</comment>
<dbReference type="GO" id="GO:0044781">
    <property type="term" value="P:bacterial-type flagellum organization"/>
    <property type="evidence" value="ECO:0007669"/>
    <property type="project" value="InterPro"/>
</dbReference>
<accession>A0A178Y5J0</accession>
<dbReference type="PANTHER" id="PTHR38766:SF1">
    <property type="entry name" value="FLAGELLAR PROTEIN FLIO"/>
    <property type="match status" value="1"/>
</dbReference>
<dbReference type="EMBL" id="LPUX01000050">
    <property type="protein sequence ID" value="OAP42604.1"/>
    <property type="molecule type" value="Genomic_DNA"/>
</dbReference>
<dbReference type="PANTHER" id="PTHR38766">
    <property type="entry name" value="FLAGELLAR PROTEIN FLIO"/>
    <property type="match status" value="1"/>
</dbReference>
<keyword evidence="7" id="KW-0975">Bacterial flagellum</keyword>
<dbReference type="RefSeq" id="WP_064240444.1">
    <property type="nucleotide sequence ID" value="NZ_LPUX01000050.1"/>
</dbReference>
<feature type="region of interest" description="Disordered" evidence="9">
    <location>
        <begin position="111"/>
        <end position="259"/>
    </location>
</feature>
<evidence type="ECO:0000256" key="6">
    <source>
        <dbReference type="ARBA" id="ARBA00023136"/>
    </source>
</evidence>
<evidence type="ECO:0000256" key="7">
    <source>
        <dbReference type="ARBA" id="ARBA00023143"/>
    </source>
</evidence>
<dbReference type="AlphaFoldDB" id="A0A178Y5J0"/>